<feature type="compositionally biased region" description="Low complexity" evidence="1">
    <location>
        <begin position="86"/>
        <end position="103"/>
    </location>
</feature>
<evidence type="ECO:0000259" key="2">
    <source>
        <dbReference type="PROSITE" id="PS50858"/>
    </source>
</evidence>
<feature type="region of interest" description="Disordered" evidence="1">
    <location>
        <begin position="262"/>
        <end position="309"/>
    </location>
</feature>
<dbReference type="EMBL" id="JAKCXM010000431">
    <property type="protein sequence ID" value="KAJ0394154.1"/>
    <property type="molecule type" value="Genomic_DNA"/>
</dbReference>
<name>A0AAD5LCV9_PYTIN</name>
<dbReference type="Proteomes" id="UP001209570">
    <property type="component" value="Unassembled WGS sequence"/>
</dbReference>
<dbReference type="GO" id="GO:0005737">
    <property type="term" value="C:cytoplasm"/>
    <property type="evidence" value="ECO:0007669"/>
    <property type="project" value="TreeGrafter"/>
</dbReference>
<comment type="caution">
    <text evidence="3">The sequence shown here is derived from an EMBL/GenBank/DDBJ whole genome shotgun (WGS) entry which is preliminary data.</text>
</comment>
<feature type="compositionally biased region" description="Acidic residues" evidence="1">
    <location>
        <begin position="70"/>
        <end position="85"/>
    </location>
</feature>
<accession>A0AAD5LCV9</accession>
<dbReference type="PANTHER" id="PTHR16019:SF5">
    <property type="entry name" value="BSD DOMAIN-CONTAINING PROTEIN 1"/>
    <property type="match status" value="1"/>
</dbReference>
<proteinExistence type="predicted"/>
<dbReference type="SMART" id="SM00751">
    <property type="entry name" value="BSD"/>
    <property type="match status" value="1"/>
</dbReference>
<dbReference type="Gene3D" id="1.10.3970.10">
    <property type="entry name" value="BSD domain"/>
    <property type="match status" value="1"/>
</dbReference>
<dbReference type="InterPro" id="IPR005607">
    <property type="entry name" value="BSD_dom"/>
</dbReference>
<feature type="compositionally biased region" description="Basic and acidic residues" evidence="1">
    <location>
        <begin position="50"/>
        <end position="64"/>
    </location>
</feature>
<feature type="domain" description="BSD" evidence="2">
    <location>
        <begin position="197"/>
        <end position="249"/>
    </location>
</feature>
<evidence type="ECO:0000313" key="3">
    <source>
        <dbReference type="EMBL" id="KAJ0394154.1"/>
    </source>
</evidence>
<dbReference type="InterPro" id="IPR035925">
    <property type="entry name" value="BSD_dom_sf"/>
</dbReference>
<dbReference type="SUPFAM" id="SSF140383">
    <property type="entry name" value="BSD domain-like"/>
    <property type="match status" value="1"/>
</dbReference>
<dbReference type="AlphaFoldDB" id="A0AAD5LCV9"/>
<gene>
    <name evidence="3" type="ORF">P43SY_009840</name>
</gene>
<protein>
    <recommendedName>
        <fullName evidence="2">BSD domain-containing protein</fullName>
    </recommendedName>
</protein>
<organism evidence="3 4">
    <name type="scientific">Pythium insidiosum</name>
    <name type="common">Pythiosis disease agent</name>
    <dbReference type="NCBI Taxonomy" id="114742"/>
    <lineage>
        <taxon>Eukaryota</taxon>
        <taxon>Sar</taxon>
        <taxon>Stramenopiles</taxon>
        <taxon>Oomycota</taxon>
        <taxon>Peronosporomycetes</taxon>
        <taxon>Pythiales</taxon>
        <taxon>Pythiaceae</taxon>
        <taxon>Pythium</taxon>
    </lineage>
</organism>
<sequence length="309" mass="33737">MSYDFYSLVSSIKDKSSQAMATLSSDLKEFTTIMQEDVAEVAKNVRKTVHEKSEALRQRSDQQAEHAAVSDEEEKKEDDGDDADGNDTSANAESSAADSADANAMGLPSIPGINSMFSFSNLSLESVGSKLLHTADELLGTLAGSAHLDEDIVPPNFEAQTEEEKLETARRYRLLALQEDSETYLVAPVDAETFAKWRESVSADELASIQQEVVAHYPTVAAKLAELVPVSVSADDFWAHYIYKASLLAAQEQRGADLLEQALNDDEEEVGWDVESPRQDLPEQEFDEDKADAQAAAESKSTATTRHAP</sequence>
<feature type="compositionally biased region" description="Acidic residues" evidence="1">
    <location>
        <begin position="263"/>
        <end position="272"/>
    </location>
</feature>
<dbReference type="InterPro" id="IPR051494">
    <property type="entry name" value="BSD_domain-containing"/>
</dbReference>
<dbReference type="PROSITE" id="PS50858">
    <property type="entry name" value="BSD"/>
    <property type="match status" value="1"/>
</dbReference>
<dbReference type="PANTHER" id="PTHR16019">
    <property type="entry name" value="SYNAPSE-ASSOCIATED PROTEIN"/>
    <property type="match status" value="1"/>
</dbReference>
<evidence type="ECO:0000256" key="1">
    <source>
        <dbReference type="SAM" id="MobiDB-lite"/>
    </source>
</evidence>
<feature type="compositionally biased region" description="Low complexity" evidence="1">
    <location>
        <begin position="293"/>
        <end position="309"/>
    </location>
</feature>
<dbReference type="Pfam" id="PF03909">
    <property type="entry name" value="BSD"/>
    <property type="match status" value="1"/>
</dbReference>
<evidence type="ECO:0000313" key="4">
    <source>
        <dbReference type="Proteomes" id="UP001209570"/>
    </source>
</evidence>
<reference evidence="3" key="1">
    <citation type="submission" date="2021-12" db="EMBL/GenBank/DDBJ databases">
        <title>Prjna785345.</title>
        <authorList>
            <person name="Rujirawat T."/>
            <person name="Krajaejun T."/>
        </authorList>
    </citation>
    <scope>NUCLEOTIDE SEQUENCE</scope>
    <source>
        <strain evidence="3">Pi057C3</strain>
    </source>
</reference>
<keyword evidence="4" id="KW-1185">Reference proteome</keyword>
<feature type="region of interest" description="Disordered" evidence="1">
    <location>
        <begin position="50"/>
        <end position="103"/>
    </location>
</feature>